<dbReference type="InterPro" id="IPR036390">
    <property type="entry name" value="WH_DNA-bd_sf"/>
</dbReference>
<dbReference type="EMBL" id="JABBFX010000002">
    <property type="protein sequence ID" value="NML46184.1"/>
    <property type="molecule type" value="Genomic_DNA"/>
</dbReference>
<evidence type="ECO:0000256" key="2">
    <source>
        <dbReference type="ARBA" id="ARBA00023125"/>
    </source>
</evidence>
<dbReference type="Pfam" id="PF12802">
    <property type="entry name" value="MarR_2"/>
    <property type="match status" value="1"/>
</dbReference>
<dbReference type="GO" id="GO:0003700">
    <property type="term" value="F:DNA-binding transcription factor activity"/>
    <property type="evidence" value="ECO:0007669"/>
    <property type="project" value="InterPro"/>
</dbReference>
<dbReference type="RefSeq" id="WP_169420465.1">
    <property type="nucleotide sequence ID" value="NZ_JABBFX010000002.1"/>
</dbReference>
<dbReference type="SUPFAM" id="SSF46785">
    <property type="entry name" value="Winged helix' DNA-binding domain"/>
    <property type="match status" value="1"/>
</dbReference>
<keyword evidence="1" id="KW-0805">Transcription regulation</keyword>
<accession>A0A848H6K4</accession>
<gene>
    <name evidence="5" type="ORF">HHL11_20720</name>
</gene>
<dbReference type="AlphaFoldDB" id="A0A848H6K4"/>
<dbReference type="Proteomes" id="UP000541185">
    <property type="component" value="Unassembled WGS sequence"/>
</dbReference>
<feature type="domain" description="HTH marR-type" evidence="4">
    <location>
        <begin position="8"/>
        <end position="141"/>
    </location>
</feature>
<dbReference type="Gene3D" id="1.10.10.10">
    <property type="entry name" value="Winged helix-like DNA-binding domain superfamily/Winged helix DNA-binding domain"/>
    <property type="match status" value="1"/>
</dbReference>
<evidence type="ECO:0000313" key="5">
    <source>
        <dbReference type="EMBL" id="NML46184.1"/>
    </source>
</evidence>
<reference evidence="5 6" key="1">
    <citation type="submission" date="2020-04" db="EMBL/GenBank/DDBJ databases">
        <title>Ramlibacter sp. G-1-2-2 isolated from soil.</title>
        <authorList>
            <person name="Dahal R.H."/>
        </authorList>
    </citation>
    <scope>NUCLEOTIDE SEQUENCE [LARGE SCALE GENOMIC DNA]</scope>
    <source>
        <strain evidence="5 6">G-1-2-2</strain>
    </source>
</reference>
<evidence type="ECO:0000259" key="4">
    <source>
        <dbReference type="PROSITE" id="PS50995"/>
    </source>
</evidence>
<comment type="caution">
    <text evidence="5">The sequence shown here is derived from an EMBL/GenBank/DDBJ whole genome shotgun (WGS) entry which is preliminary data.</text>
</comment>
<evidence type="ECO:0000256" key="3">
    <source>
        <dbReference type="ARBA" id="ARBA00023163"/>
    </source>
</evidence>
<dbReference type="PROSITE" id="PS50995">
    <property type="entry name" value="HTH_MARR_2"/>
    <property type="match status" value="1"/>
</dbReference>
<dbReference type="InterPro" id="IPR000835">
    <property type="entry name" value="HTH_MarR-typ"/>
</dbReference>
<dbReference type="GO" id="GO:0003677">
    <property type="term" value="F:DNA binding"/>
    <property type="evidence" value="ECO:0007669"/>
    <property type="project" value="UniProtKB-KW"/>
</dbReference>
<evidence type="ECO:0000256" key="1">
    <source>
        <dbReference type="ARBA" id="ARBA00023015"/>
    </source>
</evidence>
<evidence type="ECO:0000313" key="6">
    <source>
        <dbReference type="Proteomes" id="UP000541185"/>
    </source>
</evidence>
<dbReference type="InterPro" id="IPR036388">
    <property type="entry name" value="WH-like_DNA-bd_sf"/>
</dbReference>
<dbReference type="PANTHER" id="PTHR33164">
    <property type="entry name" value="TRANSCRIPTIONAL REGULATOR, MARR FAMILY"/>
    <property type="match status" value="1"/>
</dbReference>
<dbReference type="InterPro" id="IPR039422">
    <property type="entry name" value="MarR/SlyA-like"/>
</dbReference>
<dbReference type="SMART" id="SM00347">
    <property type="entry name" value="HTH_MARR"/>
    <property type="match status" value="1"/>
</dbReference>
<keyword evidence="3" id="KW-0804">Transcription</keyword>
<proteinExistence type="predicted"/>
<protein>
    <submittedName>
        <fullName evidence="5">Winged helix-turn-helix transcriptional regulator</fullName>
    </submittedName>
</protein>
<keyword evidence="6" id="KW-1185">Reference proteome</keyword>
<dbReference type="GO" id="GO:0006950">
    <property type="term" value="P:response to stress"/>
    <property type="evidence" value="ECO:0007669"/>
    <property type="project" value="TreeGrafter"/>
</dbReference>
<name>A0A848H6K4_9BURK</name>
<dbReference type="PANTHER" id="PTHR33164:SF64">
    <property type="entry name" value="TRANSCRIPTIONAL REGULATOR SLYA"/>
    <property type="match status" value="1"/>
</dbReference>
<sequence length="149" mass="16369">MPTQQPLDKRINYRLNLIAHGWSAVVAAKMRGKYRLNAAAMKILSVIAHYQPISPSELGTRTATDSPKIARAVGTLVDQGLVERLPDPHDGRRAVLSVTPKGARIHADIDDLANTMQAKITSELTEAERKSLYAILDKLEAGVHRQLRG</sequence>
<dbReference type="PRINTS" id="PR00598">
    <property type="entry name" value="HTHMARR"/>
</dbReference>
<keyword evidence="2" id="KW-0238">DNA-binding</keyword>
<organism evidence="5 6">
    <name type="scientific">Ramlibacter agri</name>
    <dbReference type="NCBI Taxonomy" id="2728837"/>
    <lineage>
        <taxon>Bacteria</taxon>
        <taxon>Pseudomonadati</taxon>
        <taxon>Pseudomonadota</taxon>
        <taxon>Betaproteobacteria</taxon>
        <taxon>Burkholderiales</taxon>
        <taxon>Comamonadaceae</taxon>
        <taxon>Ramlibacter</taxon>
    </lineage>
</organism>